<organism evidence="1 2">
    <name type="scientific">Ficus carica</name>
    <name type="common">Common fig</name>
    <dbReference type="NCBI Taxonomy" id="3494"/>
    <lineage>
        <taxon>Eukaryota</taxon>
        <taxon>Viridiplantae</taxon>
        <taxon>Streptophyta</taxon>
        <taxon>Embryophyta</taxon>
        <taxon>Tracheophyta</taxon>
        <taxon>Spermatophyta</taxon>
        <taxon>Magnoliopsida</taxon>
        <taxon>eudicotyledons</taxon>
        <taxon>Gunneridae</taxon>
        <taxon>Pentapetalae</taxon>
        <taxon>rosids</taxon>
        <taxon>fabids</taxon>
        <taxon>Rosales</taxon>
        <taxon>Moraceae</taxon>
        <taxon>Ficeae</taxon>
        <taxon>Ficus</taxon>
    </lineage>
</organism>
<gene>
    <name evidence="1" type="ORF">TIFTF001_019877</name>
</gene>
<sequence>MAPATKIGYTTDHVTEFVINKGNGAKGLSETGIKTIPKQYIQPLEERTMNKVMVGESIP</sequence>
<dbReference type="AlphaFoldDB" id="A0AA88DC47"/>
<feature type="non-terminal residue" evidence="1">
    <location>
        <position position="59"/>
    </location>
</feature>
<comment type="caution">
    <text evidence="1">The sequence shown here is derived from an EMBL/GenBank/DDBJ whole genome shotgun (WGS) entry which is preliminary data.</text>
</comment>
<accession>A0AA88DC47</accession>
<proteinExistence type="predicted"/>
<reference evidence="1" key="1">
    <citation type="submission" date="2023-07" db="EMBL/GenBank/DDBJ databases">
        <title>draft genome sequence of fig (Ficus carica).</title>
        <authorList>
            <person name="Takahashi T."/>
            <person name="Nishimura K."/>
        </authorList>
    </citation>
    <scope>NUCLEOTIDE SEQUENCE</scope>
</reference>
<name>A0AA88DC47_FICCA</name>
<evidence type="ECO:0000313" key="2">
    <source>
        <dbReference type="Proteomes" id="UP001187192"/>
    </source>
</evidence>
<evidence type="ECO:0000313" key="1">
    <source>
        <dbReference type="EMBL" id="GMN50711.1"/>
    </source>
</evidence>
<dbReference type="EMBL" id="BTGU01000035">
    <property type="protein sequence ID" value="GMN50711.1"/>
    <property type="molecule type" value="Genomic_DNA"/>
</dbReference>
<keyword evidence="2" id="KW-1185">Reference proteome</keyword>
<protein>
    <submittedName>
        <fullName evidence="1">Uncharacterized protein</fullName>
    </submittedName>
</protein>
<dbReference type="Proteomes" id="UP001187192">
    <property type="component" value="Unassembled WGS sequence"/>
</dbReference>